<keyword evidence="3" id="KW-1185">Reference proteome</keyword>
<accession>A0ABQ7J997</accession>
<feature type="compositionally biased region" description="Basic residues" evidence="1">
    <location>
        <begin position="236"/>
        <end position="249"/>
    </location>
</feature>
<feature type="compositionally biased region" description="Basic residues" evidence="1">
    <location>
        <begin position="375"/>
        <end position="384"/>
    </location>
</feature>
<feature type="compositionally biased region" description="Basic and acidic residues" evidence="1">
    <location>
        <begin position="280"/>
        <end position="298"/>
    </location>
</feature>
<evidence type="ECO:0000313" key="3">
    <source>
        <dbReference type="Proteomes" id="UP000823046"/>
    </source>
</evidence>
<dbReference type="EMBL" id="JADAQX010000351">
    <property type="protein sequence ID" value="KAF8820573.1"/>
    <property type="molecule type" value="Genomic_DNA"/>
</dbReference>
<organism evidence="2 3">
    <name type="scientific">Cardiosporidium cionae</name>
    <dbReference type="NCBI Taxonomy" id="476202"/>
    <lineage>
        <taxon>Eukaryota</taxon>
        <taxon>Sar</taxon>
        <taxon>Alveolata</taxon>
        <taxon>Apicomplexa</taxon>
        <taxon>Aconoidasida</taxon>
        <taxon>Nephromycida</taxon>
        <taxon>Cardiosporidium</taxon>
    </lineage>
</organism>
<feature type="region of interest" description="Disordered" evidence="1">
    <location>
        <begin position="777"/>
        <end position="819"/>
    </location>
</feature>
<feature type="region of interest" description="Disordered" evidence="1">
    <location>
        <begin position="375"/>
        <end position="431"/>
    </location>
</feature>
<gene>
    <name evidence="2" type="ORF">IE077_000453</name>
</gene>
<feature type="compositionally biased region" description="Polar residues" evidence="1">
    <location>
        <begin position="104"/>
        <end position="113"/>
    </location>
</feature>
<evidence type="ECO:0000256" key="1">
    <source>
        <dbReference type="SAM" id="MobiDB-lite"/>
    </source>
</evidence>
<feature type="compositionally biased region" description="Low complexity" evidence="1">
    <location>
        <begin position="211"/>
        <end position="229"/>
    </location>
</feature>
<evidence type="ECO:0000313" key="2">
    <source>
        <dbReference type="EMBL" id="KAF8820573.1"/>
    </source>
</evidence>
<name>A0ABQ7J997_9APIC</name>
<sequence>MEAMSQSFVKDPHQAYNEAIPALRNGATISPVSLTLDKDANYRNVNAPQNLGSRWGSANRDFSMSLKERLEALRKAKSLVEKASSSSNAISHALPLKKKGPQVQRKSSQNGNSATELATSLIHVENAVNKYCPAPTQAQAAKKNGKKSKKTLPDKRPLTVDENSSDEEMLERDKNRIWAEKVPKKTVSTNDPLLFEDQPAPLPANDPKMTGSKMGSSSFGFSSVSLSQSNNEAVIRKRKVDHREQRHRGLSQSSILTDKQDSSSDGRSKNRIYSSHRRSSFREREALHRNGAAQEHRKGNNAISSGIDEYEQIDDSSDETSFALSKTKKKSSSRKLDNRSSTELLKKKVLHDKVASTLSAKSTKLSAGKVNVNKLTKKSGKKKRAVDISPENSSRESNRSFSPNKKATQRRQNLQENGLTSSNKSQVKGRSLEITYAKNKATRLKQRKNDALLATSGRVENSSRASSQHTFTEDEANYDGYFNSHSPRLTAAVANNGDTQKLSSAQIIGHTGKNGKKGVRQPAVENLSFIPGNLKSKASRHSRAPNNRRKASRSSEESALSLEGEEMQDAVSNKKVSKQVEPDFLPDKIFFNEADLARIAEGSASNITPGVTCASIYTDKVNYAGALGLVEMTPKTQYGPVKNDRGFLSFLITNCESEKLKFDSGVREGNPVKCKTGMQLIIAPNDIYGFKNESPKSSCRILVVCCKAFNNGFDPSDHIDSIDQTNFEDFEVQSLLSDERASRGVNLSLTDAQDFHALPYRNIKQLSIVPRISGGTLSRNNRDELTDTVMPTKRSISSKEARSRHNGVRKRKKRKRLYT</sequence>
<feature type="compositionally biased region" description="Basic residues" evidence="1">
    <location>
        <begin position="537"/>
        <end position="552"/>
    </location>
</feature>
<feature type="region of interest" description="Disordered" evidence="1">
    <location>
        <begin position="445"/>
        <end position="472"/>
    </location>
</feature>
<protein>
    <submittedName>
        <fullName evidence="2">Uncharacterized protein</fullName>
    </submittedName>
</protein>
<feature type="region of interest" description="Disordered" evidence="1">
    <location>
        <begin position="136"/>
        <end position="171"/>
    </location>
</feature>
<feature type="compositionally biased region" description="Basic residues" evidence="1">
    <location>
        <begin position="804"/>
        <end position="819"/>
    </location>
</feature>
<reference evidence="2 3" key="1">
    <citation type="journal article" date="2020" name="bioRxiv">
        <title>Metabolic contributions of an alphaproteobacterial endosymbiont in the apicomplexan Cardiosporidium cionae.</title>
        <authorList>
            <person name="Hunter E.S."/>
            <person name="Paight C.J."/>
            <person name="Lane C.E."/>
        </authorList>
    </citation>
    <scope>NUCLEOTIDE SEQUENCE [LARGE SCALE GENOMIC DNA]</scope>
    <source>
        <strain evidence="2">ESH_2018</strain>
    </source>
</reference>
<feature type="compositionally biased region" description="Polar residues" evidence="1">
    <location>
        <begin position="458"/>
        <end position="470"/>
    </location>
</feature>
<feature type="region of interest" description="Disordered" evidence="1">
    <location>
        <begin position="189"/>
        <end position="306"/>
    </location>
</feature>
<feature type="region of interest" description="Disordered" evidence="1">
    <location>
        <begin position="81"/>
        <end position="113"/>
    </location>
</feature>
<feature type="compositionally biased region" description="Basic and acidic residues" evidence="1">
    <location>
        <begin position="258"/>
        <end position="268"/>
    </location>
</feature>
<feature type="region of interest" description="Disordered" evidence="1">
    <location>
        <begin position="527"/>
        <end position="575"/>
    </location>
</feature>
<dbReference type="Proteomes" id="UP000823046">
    <property type="component" value="Unassembled WGS sequence"/>
</dbReference>
<comment type="caution">
    <text evidence="2">The sequence shown here is derived from an EMBL/GenBank/DDBJ whole genome shotgun (WGS) entry which is preliminary data.</text>
</comment>
<feature type="compositionally biased region" description="Polar residues" evidence="1">
    <location>
        <begin position="410"/>
        <end position="428"/>
    </location>
</feature>
<proteinExistence type="predicted"/>